<name>A0A2G6KBH7_9BACT</name>
<keyword evidence="9" id="KW-0742">SOS response</keyword>
<keyword evidence="6" id="KW-0238">DNA-binding</keyword>
<comment type="caution">
    <text evidence="12">The sequence shown here is derived from an EMBL/GenBank/DDBJ whole genome shotgun (WGS) entry which is preliminary data.</text>
</comment>
<dbReference type="GO" id="GO:0006260">
    <property type="term" value="P:DNA replication"/>
    <property type="evidence" value="ECO:0007669"/>
    <property type="project" value="UniProtKB-KW"/>
</dbReference>
<dbReference type="Gene3D" id="1.10.10.10">
    <property type="entry name" value="Winged helix-like DNA-binding domain superfamily/Winged helix DNA-binding domain"/>
    <property type="match status" value="1"/>
</dbReference>
<organism evidence="12 13">
    <name type="scientific">candidate division KSB3 bacterium</name>
    <dbReference type="NCBI Taxonomy" id="2044937"/>
    <lineage>
        <taxon>Bacteria</taxon>
        <taxon>candidate division KSB3</taxon>
    </lineage>
</organism>
<dbReference type="AlphaFoldDB" id="A0A2G6KBH7"/>
<keyword evidence="3" id="KW-0227">DNA damage</keyword>
<feature type="domain" description="LexA repressor DNA-binding" evidence="11">
    <location>
        <begin position="7"/>
        <end position="67"/>
    </location>
</feature>
<evidence type="ECO:0000259" key="11">
    <source>
        <dbReference type="Pfam" id="PF01726"/>
    </source>
</evidence>
<evidence type="ECO:0000259" key="10">
    <source>
        <dbReference type="Pfam" id="PF00717"/>
    </source>
</evidence>
<reference evidence="12 13" key="1">
    <citation type="submission" date="2017-10" db="EMBL/GenBank/DDBJ databases">
        <title>Novel microbial diversity and functional potential in the marine mammal oral microbiome.</title>
        <authorList>
            <person name="Dudek N.K."/>
            <person name="Sun C.L."/>
            <person name="Burstein D."/>
            <person name="Kantor R.S."/>
            <person name="Aliaga Goltsman D.S."/>
            <person name="Bik E.M."/>
            <person name="Thomas B.C."/>
            <person name="Banfield J.F."/>
            <person name="Relman D.A."/>
        </authorList>
    </citation>
    <scope>NUCLEOTIDE SEQUENCE [LARGE SCALE GENOMIC DNA]</scope>
    <source>
        <strain evidence="12">DOLJORAL78_47_16</strain>
    </source>
</reference>
<evidence type="ECO:0000313" key="13">
    <source>
        <dbReference type="Proteomes" id="UP000230821"/>
    </source>
</evidence>
<keyword evidence="2" id="KW-0235">DNA replication</keyword>
<dbReference type="InterPro" id="IPR036286">
    <property type="entry name" value="LexA/Signal_pep-like_sf"/>
</dbReference>
<dbReference type="GO" id="GO:0003677">
    <property type="term" value="F:DNA binding"/>
    <property type="evidence" value="ECO:0007669"/>
    <property type="project" value="UniProtKB-KW"/>
</dbReference>
<keyword evidence="7" id="KW-0804">Transcription</keyword>
<dbReference type="PANTHER" id="PTHR33516:SF2">
    <property type="entry name" value="LEXA REPRESSOR-RELATED"/>
    <property type="match status" value="1"/>
</dbReference>
<evidence type="ECO:0000313" key="12">
    <source>
        <dbReference type="EMBL" id="PIE33023.1"/>
    </source>
</evidence>
<evidence type="ECO:0000256" key="5">
    <source>
        <dbReference type="ARBA" id="ARBA00023015"/>
    </source>
</evidence>
<protein>
    <submittedName>
        <fullName evidence="12">Repressor LexA</fullName>
    </submittedName>
</protein>
<evidence type="ECO:0000256" key="7">
    <source>
        <dbReference type="ARBA" id="ARBA00023163"/>
    </source>
</evidence>
<dbReference type="GO" id="GO:0009432">
    <property type="term" value="P:SOS response"/>
    <property type="evidence" value="ECO:0007669"/>
    <property type="project" value="UniProtKB-KW"/>
</dbReference>
<accession>A0A2G6KBH7</accession>
<dbReference type="Gene3D" id="2.10.109.10">
    <property type="entry name" value="Umud Fragment, subunit A"/>
    <property type="match status" value="1"/>
</dbReference>
<dbReference type="PANTHER" id="PTHR33516">
    <property type="entry name" value="LEXA REPRESSOR"/>
    <property type="match status" value="1"/>
</dbReference>
<keyword evidence="4" id="KW-0378">Hydrolase</keyword>
<dbReference type="GO" id="GO:0045892">
    <property type="term" value="P:negative regulation of DNA-templated transcription"/>
    <property type="evidence" value="ECO:0007669"/>
    <property type="project" value="InterPro"/>
</dbReference>
<dbReference type="SUPFAM" id="SSF46785">
    <property type="entry name" value="Winged helix' DNA-binding domain"/>
    <property type="match status" value="1"/>
</dbReference>
<dbReference type="GO" id="GO:0004252">
    <property type="term" value="F:serine-type endopeptidase activity"/>
    <property type="evidence" value="ECO:0007669"/>
    <property type="project" value="InterPro"/>
</dbReference>
<evidence type="ECO:0000256" key="3">
    <source>
        <dbReference type="ARBA" id="ARBA00022763"/>
    </source>
</evidence>
<gene>
    <name evidence="12" type="primary">lexA</name>
    <name evidence="12" type="ORF">CSA56_13290</name>
</gene>
<dbReference type="InterPro" id="IPR006200">
    <property type="entry name" value="LexA"/>
</dbReference>
<dbReference type="Pfam" id="PF00717">
    <property type="entry name" value="Peptidase_S24"/>
    <property type="match status" value="1"/>
</dbReference>
<evidence type="ECO:0000256" key="4">
    <source>
        <dbReference type="ARBA" id="ARBA00022801"/>
    </source>
</evidence>
<dbReference type="InterPro" id="IPR036388">
    <property type="entry name" value="WH-like_DNA-bd_sf"/>
</dbReference>
<dbReference type="Pfam" id="PF01726">
    <property type="entry name" value="LexA_DNA_bind"/>
    <property type="match status" value="1"/>
</dbReference>
<dbReference type="SUPFAM" id="SSF51306">
    <property type="entry name" value="LexA/Signal peptidase"/>
    <property type="match status" value="1"/>
</dbReference>
<dbReference type="InterPro" id="IPR039418">
    <property type="entry name" value="LexA-like"/>
</dbReference>
<evidence type="ECO:0000256" key="9">
    <source>
        <dbReference type="ARBA" id="ARBA00023236"/>
    </source>
</evidence>
<evidence type="ECO:0000256" key="8">
    <source>
        <dbReference type="ARBA" id="ARBA00023204"/>
    </source>
</evidence>
<keyword evidence="8" id="KW-0234">DNA repair</keyword>
<evidence type="ECO:0000256" key="1">
    <source>
        <dbReference type="ARBA" id="ARBA00022491"/>
    </source>
</evidence>
<dbReference type="EMBL" id="PDSK01000104">
    <property type="protein sequence ID" value="PIE33023.1"/>
    <property type="molecule type" value="Genomic_DNA"/>
</dbReference>
<dbReference type="InterPro" id="IPR006199">
    <property type="entry name" value="LexA_DNA-bd_dom"/>
</dbReference>
<dbReference type="Proteomes" id="UP000230821">
    <property type="component" value="Unassembled WGS sequence"/>
</dbReference>
<evidence type="ECO:0000256" key="2">
    <source>
        <dbReference type="ARBA" id="ARBA00022705"/>
    </source>
</evidence>
<evidence type="ECO:0000256" key="6">
    <source>
        <dbReference type="ARBA" id="ARBA00023125"/>
    </source>
</evidence>
<dbReference type="InterPro" id="IPR015927">
    <property type="entry name" value="Peptidase_S24_S26A/B/C"/>
</dbReference>
<dbReference type="InterPro" id="IPR036390">
    <property type="entry name" value="WH_DNA-bd_sf"/>
</dbReference>
<proteinExistence type="predicted"/>
<dbReference type="CDD" id="cd06529">
    <property type="entry name" value="S24_LexA-like"/>
    <property type="match status" value="1"/>
</dbReference>
<keyword evidence="1" id="KW-0678">Repressor</keyword>
<dbReference type="NCBIfam" id="TIGR00498">
    <property type="entry name" value="lexA"/>
    <property type="match status" value="1"/>
</dbReference>
<dbReference type="InterPro" id="IPR050077">
    <property type="entry name" value="LexA_repressor"/>
</dbReference>
<dbReference type="GO" id="GO:0006508">
    <property type="term" value="P:proteolysis"/>
    <property type="evidence" value="ECO:0007669"/>
    <property type="project" value="InterPro"/>
</dbReference>
<feature type="domain" description="Peptidase S24/S26A/S26B/S26C" evidence="10">
    <location>
        <begin position="100"/>
        <end position="216"/>
    </location>
</feature>
<dbReference type="GO" id="GO:0006281">
    <property type="term" value="P:DNA repair"/>
    <property type="evidence" value="ECO:0007669"/>
    <property type="project" value="UniProtKB-KW"/>
</dbReference>
<keyword evidence="5" id="KW-0805">Transcription regulation</keyword>
<sequence>MQELPTLPQKQRAILVFIKTYMDTNQAAPTIEDIRQHFHHKSLSNASHYLHHLEAKGFIVRNKHFARSIGLTDRALKFLRNIMPQGDTMSLGNIMARTLPILGIVQAGPEGILNYYDTAETLEVPPSVYRENRYALNVQGDSMIDAHIQEGDHVVVEKVQNLPINQIVIVLLNDNAYIKRLIRDTDGTLILRSENPKYQDIIVDSNDRFSVEGKVVHLFREM</sequence>